<proteinExistence type="predicted"/>
<comment type="caution">
    <text evidence="7">The sequence shown here is derived from an EMBL/GenBank/DDBJ whole genome shotgun (WGS) entry which is preliminary data.</text>
</comment>
<dbReference type="PANTHER" id="PTHR40277">
    <property type="entry name" value="BLL5419 PROTEIN"/>
    <property type="match status" value="1"/>
</dbReference>
<evidence type="ECO:0000256" key="6">
    <source>
        <dbReference type="SAM" id="Phobius"/>
    </source>
</evidence>
<reference evidence="7 8" key="1">
    <citation type="submission" date="2020-07" db="EMBL/GenBank/DDBJ databases">
        <title>Sequencing the genomes of 1000 actinobacteria strains.</title>
        <authorList>
            <person name="Klenk H.-P."/>
        </authorList>
    </citation>
    <scope>NUCLEOTIDE SEQUENCE [LARGE SCALE GENOMIC DNA]</scope>
    <source>
        <strain evidence="7 8">DSM 103833</strain>
    </source>
</reference>
<keyword evidence="3 6" id="KW-0812">Transmembrane</keyword>
<evidence type="ECO:0000256" key="4">
    <source>
        <dbReference type="ARBA" id="ARBA00022989"/>
    </source>
</evidence>
<dbReference type="RefSeq" id="WP_179665990.1">
    <property type="nucleotide sequence ID" value="NZ_JACCFP010000001.1"/>
</dbReference>
<evidence type="ECO:0000256" key="5">
    <source>
        <dbReference type="ARBA" id="ARBA00023136"/>
    </source>
</evidence>
<evidence type="ECO:0000256" key="2">
    <source>
        <dbReference type="ARBA" id="ARBA00022475"/>
    </source>
</evidence>
<feature type="transmembrane region" description="Helical" evidence="6">
    <location>
        <begin position="154"/>
        <end position="173"/>
    </location>
</feature>
<evidence type="ECO:0000256" key="1">
    <source>
        <dbReference type="ARBA" id="ARBA00004651"/>
    </source>
</evidence>
<feature type="transmembrane region" description="Helical" evidence="6">
    <location>
        <begin position="129"/>
        <end position="148"/>
    </location>
</feature>
<organism evidence="7 8">
    <name type="scientific">Nocardioides thalensis</name>
    <dbReference type="NCBI Taxonomy" id="1914755"/>
    <lineage>
        <taxon>Bacteria</taxon>
        <taxon>Bacillati</taxon>
        <taxon>Actinomycetota</taxon>
        <taxon>Actinomycetes</taxon>
        <taxon>Propionibacteriales</taxon>
        <taxon>Nocardioidaceae</taxon>
        <taxon>Nocardioides</taxon>
    </lineage>
</organism>
<dbReference type="InterPro" id="IPR022791">
    <property type="entry name" value="L-PG_synthase/AglD"/>
</dbReference>
<keyword evidence="2" id="KW-1003">Cell membrane</keyword>
<comment type="subcellular location">
    <subcellularLocation>
        <location evidence="1">Cell membrane</location>
        <topology evidence="1">Multi-pass membrane protein</topology>
    </subcellularLocation>
</comment>
<keyword evidence="4 6" id="KW-1133">Transmembrane helix</keyword>
<feature type="transmembrane region" description="Helical" evidence="6">
    <location>
        <begin position="43"/>
        <end position="64"/>
    </location>
</feature>
<feature type="transmembrane region" description="Helical" evidence="6">
    <location>
        <begin position="225"/>
        <end position="245"/>
    </location>
</feature>
<protein>
    <submittedName>
        <fullName evidence="7">Uncharacterized membrane protein YbhN (UPF0104 family)</fullName>
    </submittedName>
</protein>
<dbReference type="GO" id="GO:0005886">
    <property type="term" value="C:plasma membrane"/>
    <property type="evidence" value="ECO:0007669"/>
    <property type="project" value="UniProtKB-SubCell"/>
</dbReference>
<evidence type="ECO:0000313" key="8">
    <source>
        <dbReference type="Proteomes" id="UP000530424"/>
    </source>
</evidence>
<keyword evidence="8" id="KW-1185">Reference proteome</keyword>
<dbReference type="EMBL" id="JACCFP010000001">
    <property type="protein sequence ID" value="NYI99326.1"/>
    <property type="molecule type" value="Genomic_DNA"/>
</dbReference>
<name>A0A853BWY0_9ACTN</name>
<feature type="transmembrane region" description="Helical" evidence="6">
    <location>
        <begin position="252"/>
        <end position="280"/>
    </location>
</feature>
<keyword evidence="5 6" id="KW-0472">Membrane</keyword>
<dbReference type="Pfam" id="PF03706">
    <property type="entry name" value="LPG_synthase_TM"/>
    <property type="match status" value="1"/>
</dbReference>
<dbReference type="PANTHER" id="PTHR40277:SF1">
    <property type="entry name" value="BLL5419 PROTEIN"/>
    <property type="match status" value="1"/>
</dbReference>
<dbReference type="AlphaFoldDB" id="A0A853BWY0"/>
<accession>A0A853BWY0</accession>
<sequence>MNRAAITSSRAWTWLRLTAAAAILVVLAVRVGAEPFLDGVRRLDATVVLVGLVVTAGTTACCAWRWSLLSERLGVAVPLGTAYRRYYRSQLVNATLPAGVLGDLHRGVDHGRRTGAMGRGLRSVLWDRVSGQAVQAGLAVAAVLLLPAPVRADVGIPVLGAAAAAVGLTVALPRRARQAARAELDTLRPVLPRVAVSSALAALGHLAVFVVVARSVGVATPLVELAALGLVVLLASALPLSIAGWGPREGAAAWLFAEAGLGAATGVSVAVAFGVVSLVATLPGVVTLTPERTREVVHA</sequence>
<evidence type="ECO:0000256" key="3">
    <source>
        <dbReference type="ARBA" id="ARBA00022692"/>
    </source>
</evidence>
<feature type="transmembrane region" description="Helical" evidence="6">
    <location>
        <begin position="194"/>
        <end position="213"/>
    </location>
</feature>
<evidence type="ECO:0000313" key="7">
    <source>
        <dbReference type="EMBL" id="NYI99326.1"/>
    </source>
</evidence>
<dbReference type="Proteomes" id="UP000530424">
    <property type="component" value="Unassembled WGS sequence"/>
</dbReference>
<gene>
    <name evidence="7" type="ORF">HNR19_000025</name>
</gene>